<name>A0A844XBU8_9SPHN</name>
<dbReference type="EMBL" id="WUBR01000001">
    <property type="protein sequence ID" value="MWV26985.1"/>
    <property type="molecule type" value="Genomic_DNA"/>
</dbReference>
<evidence type="ECO:0000313" key="2">
    <source>
        <dbReference type="Proteomes" id="UP000461409"/>
    </source>
</evidence>
<reference evidence="1 2" key="2">
    <citation type="submission" date="2020-02" db="EMBL/GenBank/DDBJ databases">
        <title>Erythrobacter dongmakensis sp. nov., isolated from a tidal mudflat.</title>
        <authorList>
            <person name="Kim I.S."/>
        </authorList>
    </citation>
    <scope>NUCLEOTIDE SEQUENCE [LARGE SCALE GENOMIC DNA]</scope>
    <source>
        <strain evidence="1 2">GH3-10</strain>
    </source>
</reference>
<protein>
    <recommendedName>
        <fullName evidence="3">Class I SAM-dependent methyltransferase</fullName>
    </recommendedName>
</protein>
<gene>
    <name evidence="1" type="ORF">GRF63_03605</name>
</gene>
<comment type="caution">
    <text evidence="1">The sequence shown here is derived from an EMBL/GenBank/DDBJ whole genome shotgun (WGS) entry which is preliminary data.</text>
</comment>
<dbReference type="Proteomes" id="UP000461409">
    <property type="component" value="Unassembled WGS sequence"/>
</dbReference>
<organism evidence="1 2">
    <name type="scientific">Aurantiacibacter rhizosphaerae</name>
    <dbReference type="NCBI Taxonomy" id="2691582"/>
    <lineage>
        <taxon>Bacteria</taxon>
        <taxon>Pseudomonadati</taxon>
        <taxon>Pseudomonadota</taxon>
        <taxon>Alphaproteobacteria</taxon>
        <taxon>Sphingomonadales</taxon>
        <taxon>Erythrobacteraceae</taxon>
        <taxon>Aurantiacibacter</taxon>
    </lineage>
</organism>
<proteinExistence type="predicted"/>
<dbReference type="AlphaFoldDB" id="A0A844XBU8"/>
<sequence length="128" mass="14488">MGVEGPWFDKDKLVIKNDEFIQLDFNQSLAMPKERFDIVGSLEGAEHMSEDCAQGFVNALCDLSDVVVFAAAIPLQRGYRAHQRTLAILSGRRVLRSRISRIRFHSPQTVVRQRHTALVSPEYGPIYS</sequence>
<reference evidence="1 2" key="1">
    <citation type="submission" date="2019-12" db="EMBL/GenBank/DDBJ databases">
        <authorList>
            <person name="Lee S.D."/>
        </authorList>
    </citation>
    <scope>NUCLEOTIDE SEQUENCE [LARGE SCALE GENOMIC DNA]</scope>
    <source>
        <strain evidence="1 2">GH3-10</strain>
    </source>
</reference>
<accession>A0A844XBU8</accession>
<keyword evidence="2" id="KW-1185">Reference proteome</keyword>
<evidence type="ECO:0000313" key="1">
    <source>
        <dbReference type="EMBL" id="MWV26985.1"/>
    </source>
</evidence>
<evidence type="ECO:0008006" key="3">
    <source>
        <dbReference type="Google" id="ProtNLM"/>
    </source>
</evidence>
<dbReference type="RefSeq" id="WP_160484604.1">
    <property type="nucleotide sequence ID" value="NZ_WUBR01000001.1"/>
</dbReference>